<organism evidence="1">
    <name type="scientific">Arundo donax</name>
    <name type="common">Giant reed</name>
    <name type="synonym">Donax arundinaceus</name>
    <dbReference type="NCBI Taxonomy" id="35708"/>
    <lineage>
        <taxon>Eukaryota</taxon>
        <taxon>Viridiplantae</taxon>
        <taxon>Streptophyta</taxon>
        <taxon>Embryophyta</taxon>
        <taxon>Tracheophyta</taxon>
        <taxon>Spermatophyta</taxon>
        <taxon>Magnoliopsida</taxon>
        <taxon>Liliopsida</taxon>
        <taxon>Poales</taxon>
        <taxon>Poaceae</taxon>
        <taxon>PACMAD clade</taxon>
        <taxon>Arundinoideae</taxon>
        <taxon>Arundineae</taxon>
        <taxon>Arundo</taxon>
    </lineage>
</organism>
<dbReference type="EMBL" id="GBRH01196760">
    <property type="protein sequence ID" value="JAE01136.1"/>
    <property type="molecule type" value="Transcribed_RNA"/>
</dbReference>
<proteinExistence type="predicted"/>
<name>A0A0A9ETG3_ARUDO</name>
<evidence type="ECO:0000313" key="1">
    <source>
        <dbReference type="EMBL" id="JAE01136.1"/>
    </source>
</evidence>
<reference evidence="1" key="1">
    <citation type="submission" date="2014-09" db="EMBL/GenBank/DDBJ databases">
        <authorList>
            <person name="Magalhaes I.L.F."/>
            <person name="Oliveira U."/>
            <person name="Santos F.R."/>
            <person name="Vidigal T.H.D.A."/>
            <person name="Brescovit A.D."/>
            <person name="Santos A.J."/>
        </authorList>
    </citation>
    <scope>NUCLEOTIDE SEQUENCE</scope>
    <source>
        <tissue evidence="1">Shoot tissue taken approximately 20 cm above the soil surface</tissue>
    </source>
</reference>
<reference evidence="1" key="2">
    <citation type="journal article" date="2015" name="Data Brief">
        <title>Shoot transcriptome of the giant reed, Arundo donax.</title>
        <authorList>
            <person name="Barrero R.A."/>
            <person name="Guerrero F.D."/>
            <person name="Moolhuijzen P."/>
            <person name="Goolsby J.A."/>
            <person name="Tidwell J."/>
            <person name="Bellgard S.E."/>
            <person name="Bellgard M.I."/>
        </authorList>
    </citation>
    <scope>NUCLEOTIDE SEQUENCE</scope>
    <source>
        <tissue evidence="1">Shoot tissue taken approximately 20 cm above the soil surface</tissue>
    </source>
</reference>
<sequence>MPWRGRRSRTDPEPEGGS</sequence>
<dbReference type="AlphaFoldDB" id="A0A0A9ETG3"/>
<protein>
    <submittedName>
        <fullName evidence="1">Uncharacterized protein</fullName>
    </submittedName>
</protein>
<accession>A0A0A9ETG3</accession>